<evidence type="ECO:0000259" key="10">
    <source>
        <dbReference type="Pfam" id="PF18791"/>
    </source>
</evidence>
<dbReference type="HOGENOM" id="CLU_000837_21_0_1"/>
<dbReference type="Proteomes" id="UP000026961">
    <property type="component" value="Chromosome 11"/>
</dbReference>
<dbReference type="Gramene" id="OGLUM11G12710.1">
    <property type="protein sequence ID" value="OGLUM11G12710.1"/>
    <property type="gene ID" value="OGLUM11G12710"/>
</dbReference>
<name>A0A0E0BIY6_9ORYZ</name>
<dbReference type="InterPro" id="IPR041101">
    <property type="entry name" value="Transp_inhibit"/>
</dbReference>
<evidence type="ECO:0000256" key="4">
    <source>
        <dbReference type="ARBA" id="ARBA00022741"/>
    </source>
</evidence>
<protein>
    <recommendedName>
        <fullName evidence="15">NB-ARC domain-containing protein</fullName>
    </recommendedName>
</protein>
<feature type="domain" description="Disease resistance protein winged helix" evidence="11">
    <location>
        <begin position="1443"/>
        <end position="1514"/>
    </location>
</feature>
<dbReference type="SUPFAM" id="SSF52540">
    <property type="entry name" value="P-loop containing nucleoside triphosphate hydrolases"/>
    <property type="match status" value="2"/>
</dbReference>
<dbReference type="Pfam" id="PF18511">
    <property type="entry name" value="F-box_5"/>
    <property type="match status" value="1"/>
</dbReference>
<feature type="domain" description="NB-ARC" evidence="7">
    <location>
        <begin position="1213"/>
        <end position="1315"/>
    </location>
</feature>
<feature type="domain" description="Disease resistance N-terminal" evidence="8">
    <location>
        <begin position="1"/>
        <end position="84"/>
    </location>
</feature>
<dbReference type="STRING" id="40148.A0A0E0BIY6"/>
<evidence type="ECO:0000256" key="1">
    <source>
        <dbReference type="ARBA" id="ARBA00008894"/>
    </source>
</evidence>
<dbReference type="PRINTS" id="PR00364">
    <property type="entry name" value="DISEASERSIST"/>
</dbReference>
<dbReference type="InterPro" id="IPR036388">
    <property type="entry name" value="WH-like_DNA-bd_sf"/>
</dbReference>
<evidence type="ECO:0000256" key="5">
    <source>
        <dbReference type="ARBA" id="ARBA00022821"/>
    </source>
</evidence>
<dbReference type="GO" id="GO:0002758">
    <property type="term" value="P:innate immune response-activating signaling pathway"/>
    <property type="evidence" value="ECO:0007669"/>
    <property type="project" value="UniProtKB-ARBA"/>
</dbReference>
<dbReference type="SUPFAM" id="SSF52047">
    <property type="entry name" value="RNI-like"/>
    <property type="match status" value="1"/>
</dbReference>
<dbReference type="InterPro" id="IPR055414">
    <property type="entry name" value="LRR_R13L4/SHOC2-like"/>
</dbReference>
<dbReference type="InterPro" id="IPR032675">
    <property type="entry name" value="LRR_dom_sf"/>
</dbReference>
<dbReference type="SMART" id="SM00367">
    <property type="entry name" value="LRR_CC"/>
    <property type="match status" value="7"/>
</dbReference>
<sequence length="2539" mass="286865">MGSLISRLAELLSLEENQLHEIAREQARSLCQELKTMHAALALVGGNGMPREQLGLDEKKVRLWAHDVTKLSYGLEDVVDTLLVLSRGGGAGGGSTEHNAMEVLMRLMREMSEQMLYGTMHHPLISDAMDKQPECAATSRGTARYTNTAVDHSYPEMGHGPNYSYESRSRPAHRVLGHKEKTMPKIHGSTWAFVPRPRATMPQVEWDLDQSLSLATSTKLVGIDGPRDELIEMLSMGYQGKLKIVTIFGVGGLGKTTLAKTVYNKAKPGFQCTAFVTVGRNPDMNRVLRDILYYLDKKRFTNSNTGILDERRLINELQEFLQNKRYFIVIDDLWDKNSWNIVRFALPDGDYGSKVVTTTCLSNVARDVGDVYNLQPLSHDNSMKLLCTRLFDDEGKYLESQSYEATDKMLKKCGGVPLGIITMASLLASKPEDDWSEMYNSIGFGNGINDDVENTRRILSFCYYEMPSHLRTCLLYLSIFKEDYDINKCLLIWKWIAEGFINEEHHIGLFEVAEGYFNDLVSRSLIQPVEGEGTGYVIGCRVHGMVFDLIRSLSSEEYFATILSNVDEQQKLPSTNANRLAMQSRIVEKHHPQLANMGMEQVRSFVAISCSIHALSPSFRVLRILALEDCKFTEGNTRNSLEHIGMLLHLRYLGLTQTRGFHRLPEEIGQDLKFLQTLDLYGTDLEEVPFSVGLMTQLLCLRVDAGIRVPSGLIGNLTSLQELWIYPAMKDYSMGFATARQFVNDLGKLKELRVLKTRIHGWNESIEISLVGSLHNFDKIQLLELDGESYLGKGVTWETGFVSSQHLRYLSLACMQLTRLPPWINSLLLPNLSCLVVNVQFWQEQDMETLGRLPELCSLELQSCNIRAINIKNTHGHIGYFGKLRTLKTYRMLIWFDLSGCKLSTSNVGIDAPTILPSLEYLQLMVHVRFLKDANIGFDKLVSENLPSLQRVKVQIDCSNARLAEVEEVEAALTYTVNLHPNCPTLEMMRYNEYKMLSSDQTQQVYAIMPINSTPSYDRRFGGEGRVMQGISSPLGPMRSLLTKVGMLLDPGCRLPKWLKDMIQLLNGDLEEIGTYLEELLRVDNPQPMAKCWMKEVRELSYDIEDYTYNIEGKTKFATPVHINTKTRLVQINTKARFGCKVNHLKINGVPRRLKWHQHIANMILGFRIYVQEAIERYEIYDLDDCTTRHRYVSFGCVLPTPYETTADLVIDRRMREFIEWLANDGDQKLKVVSIVGSGGIGKTTLAKIFYTRFGGQFDCRAFIQVPQKPNMKRLFYDIISQLQQSNLPYECIPYECKELDLIDNTRKHLQDKSFLSSLANTSNMHILSAEYIFEMKPLEDYYSRKLFFNRLFGSESDCPWKFKEVSNKIVQICGGLPLAVVIIASLLASQPVVSMELWIYICDSLSSDLWTDSSSDGMKQVLTLCYDYLPHYLKTCLLYLNMYPHGYKICKDTLVKTWVAEGFIDAPTGIDMEKVAESYFDQLISRRFIQPIEINYNDTVSSCTVHDLVREFIAYKSAEENFIVIVDCYRKNVGFVDKVRRLSLHFSDSKYIEVPANIKTSQVRSLAYFGLLKCMPSIVDFKLLRVLHLQLFGHLGDKTLDLTGISKLFQLKYLKIVSDICIELPHQMRGLQILETLDMDTKLTAVPWDVFHLPGLLHLHLLLEPSLLDWIGQVKSTISLDPSSNSSQGNLNKLQDIRLSCSMLPSEHLQRNMEALGFLLGAVGNLKTLAIDSSNFEKVDMISGTSDVTVSWDFLAPPRFLQRFEWLLRDCIFSNVPNWIGELENLCILNIVVKELVNNGVNILKGLPVLTSLSLNVHMMSTEKVVFDKGGFLVLEYLEFSCSAPWLKFESDAMPNLRKLKLGFNALRENIYGTAPISIEYLSSLNEISVKIRGGGNAELALTSAISNHPDNPRIDVQLVDGIFYGDEDKEFTTPAMGVTGRCQEVVRGDSHVMGRCAQKNQVLNSVLLESILQFLTTPHDRNAVSLVCRHWYHTEAETRRELSIGNCYAISPSSIIKRFHGLRSITIKGRPRFANSTLVPKGWGAYASPWMTALGPAYPRLERIFLKRMTVSDNDLRLIAQSFPQLRELTLMSCDKFSATGLAVIAEQCRRLCVLDLINNRIEDTADEQVDWISMFPKPNTTLESLVFGCVGTPCNFEALEALVARSPALYRLRVNNHVTVEQLNRLMAIAPNLTHLGTGVFRSKSSYHPGEAPLLVSELAASFSSCKSLIYLSGFRDTNIEYLPAIYPVCANLISLNLSFANITAQHLKPIIRRCSNLRTFWVCDTIGDDGLCAVAETCLHLRELRVYRVFDGNDSDLSVSDVGLEAISKGCRKLETLIYYCGSMTNAAMIIMSNNCPNLKVFHLYILKTNLLDRVTGEPMDEGFGAIVMNCKKLSGLLTSGLITDKAFAYIGQYGKLIKTLSVAFAGNTDMSLRYVFEGCTRLQKLDVRECPFGNEGLLSGLNHFGNMRFLWMSSCRLTMRGCRDVAQQMPNLVVEVISGHSGNEDVTADTVDHLYLYRSLAGPRDDAPSFVKIL</sequence>
<feature type="domain" description="Disease resistance N-terminal" evidence="8">
    <location>
        <begin position="1038"/>
        <end position="1107"/>
    </location>
</feature>
<evidence type="ECO:0008006" key="15">
    <source>
        <dbReference type="Google" id="ProtNLM"/>
    </source>
</evidence>
<dbReference type="InterPro" id="IPR041567">
    <property type="entry name" value="COI1_F-box"/>
</dbReference>
<keyword evidence="6" id="KW-0175">Coiled coil</keyword>
<evidence type="ECO:0000259" key="8">
    <source>
        <dbReference type="Pfam" id="PF18052"/>
    </source>
</evidence>
<evidence type="ECO:0000259" key="12">
    <source>
        <dbReference type="Pfam" id="PF23598"/>
    </source>
</evidence>
<dbReference type="InterPro" id="IPR058922">
    <property type="entry name" value="WHD_DRP"/>
</dbReference>
<reference evidence="13" key="1">
    <citation type="submission" date="2015-04" db="UniProtKB">
        <authorList>
            <consortium name="EnsemblPlants"/>
        </authorList>
    </citation>
    <scope>IDENTIFICATION</scope>
</reference>
<feature type="domain" description="Disease resistance protein winged helix" evidence="11">
    <location>
        <begin position="479"/>
        <end position="550"/>
    </location>
</feature>
<evidence type="ECO:0000259" key="11">
    <source>
        <dbReference type="Pfam" id="PF23559"/>
    </source>
</evidence>
<evidence type="ECO:0000256" key="6">
    <source>
        <dbReference type="ARBA" id="ARBA00023054"/>
    </source>
</evidence>
<dbReference type="PANTHER" id="PTHR23155:SF1181">
    <property type="entry name" value="OS08G0170200 PROTEIN"/>
    <property type="match status" value="1"/>
</dbReference>
<dbReference type="eggNOG" id="KOG4658">
    <property type="taxonomic scope" value="Eukaryota"/>
</dbReference>
<dbReference type="Pfam" id="PF23559">
    <property type="entry name" value="WHD_DRP"/>
    <property type="match status" value="2"/>
</dbReference>
<dbReference type="Pfam" id="PF18791">
    <property type="entry name" value="Transp_inhibit"/>
    <property type="match status" value="1"/>
</dbReference>
<dbReference type="InterPro" id="IPR027417">
    <property type="entry name" value="P-loop_NTPase"/>
</dbReference>
<dbReference type="Pfam" id="PF23598">
    <property type="entry name" value="LRR_14"/>
    <property type="match status" value="2"/>
</dbReference>
<evidence type="ECO:0000259" key="7">
    <source>
        <dbReference type="Pfam" id="PF00931"/>
    </source>
</evidence>
<dbReference type="InterPro" id="IPR044974">
    <property type="entry name" value="Disease_R_plants"/>
</dbReference>
<dbReference type="Gene3D" id="3.40.50.300">
    <property type="entry name" value="P-loop containing nucleotide triphosphate hydrolases"/>
    <property type="match status" value="2"/>
</dbReference>
<dbReference type="InterPro" id="IPR002182">
    <property type="entry name" value="NB-ARC"/>
</dbReference>
<reference evidence="13" key="2">
    <citation type="submission" date="2018-05" db="EMBL/GenBank/DDBJ databases">
        <title>OgluRS3 (Oryza glumaepatula Reference Sequence Version 3).</title>
        <authorList>
            <person name="Zhang J."/>
            <person name="Kudrna D."/>
            <person name="Lee S."/>
            <person name="Talag J."/>
            <person name="Welchert J."/>
            <person name="Wing R.A."/>
        </authorList>
    </citation>
    <scope>NUCLEOTIDE SEQUENCE [LARGE SCALE GENOMIC DNA]</scope>
</reference>
<keyword evidence="3" id="KW-0677">Repeat</keyword>
<organism evidence="13">
    <name type="scientific">Oryza glumipatula</name>
    <dbReference type="NCBI Taxonomy" id="40148"/>
    <lineage>
        <taxon>Eukaryota</taxon>
        <taxon>Viridiplantae</taxon>
        <taxon>Streptophyta</taxon>
        <taxon>Embryophyta</taxon>
        <taxon>Tracheophyta</taxon>
        <taxon>Spermatophyta</taxon>
        <taxon>Magnoliopsida</taxon>
        <taxon>Liliopsida</taxon>
        <taxon>Poales</taxon>
        <taxon>Poaceae</taxon>
        <taxon>BOP clade</taxon>
        <taxon>Oryzoideae</taxon>
        <taxon>Oryzeae</taxon>
        <taxon>Oryzinae</taxon>
        <taxon>Oryza</taxon>
    </lineage>
</organism>
<dbReference type="Pfam" id="PF18052">
    <property type="entry name" value="Rx_N"/>
    <property type="match status" value="2"/>
</dbReference>
<dbReference type="FunFam" id="1.20.1280.50:FF:000023">
    <property type="entry name" value="F-box/LRR-repeat protein 4"/>
    <property type="match status" value="1"/>
</dbReference>
<feature type="domain" description="Disease resistance R13L4/SHOC-2-like LRR" evidence="12">
    <location>
        <begin position="601"/>
        <end position="986"/>
    </location>
</feature>
<dbReference type="GO" id="GO:0009626">
    <property type="term" value="P:plant-type hypersensitive response"/>
    <property type="evidence" value="ECO:0007669"/>
    <property type="project" value="UniProtKB-ARBA"/>
</dbReference>
<dbReference type="InterPro" id="IPR006553">
    <property type="entry name" value="Leu-rich_rpt_Cys-con_subtyp"/>
</dbReference>
<dbReference type="InterPro" id="IPR041118">
    <property type="entry name" value="Rx_N"/>
</dbReference>
<feature type="domain" description="Transport inhibitor response 1" evidence="10">
    <location>
        <begin position="2023"/>
        <end position="2068"/>
    </location>
</feature>
<dbReference type="SUPFAM" id="SSF52058">
    <property type="entry name" value="L domain-like"/>
    <property type="match status" value="2"/>
</dbReference>
<evidence type="ECO:0000313" key="13">
    <source>
        <dbReference type="EnsemblPlants" id="OGLUM11G12710.1"/>
    </source>
</evidence>
<dbReference type="InterPro" id="IPR042197">
    <property type="entry name" value="Apaf_helical"/>
</dbReference>
<dbReference type="Gene3D" id="1.10.10.10">
    <property type="entry name" value="Winged helix-like DNA-binding domain superfamily/Winged helix DNA-binding domain"/>
    <property type="match status" value="2"/>
</dbReference>
<accession>A0A0E0BIY6</accession>
<dbReference type="GO" id="GO:0043531">
    <property type="term" value="F:ADP binding"/>
    <property type="evidence" value="ECO:0007669"/>
    <property type="project" value="InterPro"/>
</dbReference>
<dbReference type="eggNOG" id="KOG1947">
    <property type="taxonomic scope" value="Eukaryota"/>
</dbReference>
<keyword evidence="14" id="KW-1185">Reference proteome</keyword>
<feature type="domain" description="Disease resistance R13L4/SHOC-2-like LRR" evidence="12">
    <location>
        <begin position="1563"/>
        <end position="1916"/>
    </location>
</feature>
<dbReference type="Pfam" id="PF00931">
    <property type="entry name" value="NB-ARC"/>
    <property type="match status" value="2"/>
</dbReference>
<evidence type="ECO:0000256" key="2">
    <source>
        <dbReference type="ARBA" id="ARBA00022614"/>
    </source>
</evidence>
<keyword evidence="4" id="KW-0547">Nucleotide-binding</keyword>
<keyword evidence="2" id="KW-0433">Leucine-rich repeat</keyword>
<dbReference type="Gene3D" id="1.20.5.4130">
    <property type="match status" value="2"/>
</dbReference>
<keyword evidence="5" id="KW-0611">Plant defense</keyword>
<dbReference type="Gene3D" id="1.20.1280.50">
    <property type="match status" value="1"/>
</dbReference>
<proteinExistence type="inferred from homology"/>
<dbReference type="CDD" id="cd22159">
    <property type="entry name" value="F-box_AtTIR1-like"/>
    <property type="match status" value="1"/>
</dbReference>
<dbReference type="Gene3D" id="1.10.8.430">
    <property type="entry name" value="Helical domain of apoptotic protease-activating factors"/>
    <property type="match status" value="2"/>
</dbReference>
<feature type="domain" description="NB-ARC" evidence="7">
    <location>
        <begin position="228"/>
        <end position="393"/>
    </location>
</feature>
<comment type="similarity">
    <text evidence="1">Belongs to the disease resistance NB-LRR family.</text>
</comment>
<feature type="domain" description="COI1 F-box" evidence="9">
    <location>
        <begin position="1967"/>
        <end position="2002"/>
    </location>
</feature>
<evidence type="ECO:0000256" key="3">
    <source>
        <dbReference type="ARBA" id="ARBA00022737"/>
    </source>
</evidence>
<dbReference type="Gene3D" id="3.80.10.10">
    <property type="entry name" value="Ribonuclease Inhibitor"/>
    <property type="match status" value="3"/>
</dbReference>
<dbReference type="EnsemblPlants" id="OGLUM11G12710.1">
    <property type="protein sequence ID" value="OGLUM11G12710.1"/>
    <property type="gene ID" value="OGLUM11G12710"/>
</dbReference>
<dbReference type="FunFam" id="1.10.10.10:FF:000322">
    <property type="entry name" value="Probable disease resistance protein At1g63360"/>
    <property type="match status" value="2"/>
</dbReference>
<dbReference type="PANTHER" id="PTHR23155">
    <property type="entry name" value="DISEASE RESISTANCE PROTEIN RP"/>
    <property type="match status" value="1"/>
</dbReference>
<evidence type="ECO:0000259" key="9">
    <source>
        <dbReference type="Pfam" id="PF18511"/>
    </source>
</evidence>
<evidence type="ECO:0000313" key="14">
    <source>
        <dbReference type="Proteomes" id="UP000026961"/>
    </source>
</evidence>
<dbReference type="GO" id="GO:0042742">
    <property type="term" value="P:defense response to bacterium"/>
    <property type="evidence" value="ECO:0007669"/>
    <property type="project" value="UniProtKB-ARBA"/>
</dbReference>